<dbReference type="EMBL" id="SHKL01000001">
    <property type="protein sequence ID" value="RZT88641.1"/>
    <property type="molecule type" value="Genomic_DNA"/>
</dbReference>
<organism evidence="11 12">
    <name type="scientific">Pseudonocardia sediminis</name>
    <dbReference type="NCBI Taxonomy" id="1397368"/>
    <lineage>
        <taxon>Bacteria</taxon>
        <taxon>Bacillati</taxon>
        <taxon>Actinomycetota</taxon>
        <taxon>Actinomycetes</taxon>
        <taxon>Pseudonocardiales</taxon>
        <taxon>Pseudonocardiaceae</taxon>
        <taxon>Pseudonocardia</taxon>
    </lineage>
</organism>
<dbReference type="Proteomes" id="UP000291591">
    <property type="component" value="Unassembled WGS sequence"/>
</dbReference>
<accession>A0A4Q7V507</accession>
<keyword evidence="9" id="KW-0732">Signal</keyword>
<dbReference type="AlphaFoldDB" id="A0A4Q7V507"/>
<dbReference type="PROSITE" id="PS00137">
    <property type="entry name" value="SUBTILASE_HIS"/>
    <property type="match status" value="1"/>
</dbReference>
<dbReference type="PANTHER" id="PTHR43806:SF11">
    <property type="entry name" value="CEREVISIN-RELATED"/>
    <property type="match status" value="1"/>
</dbReference>
<dbReference type="OrthoDB" id="9813435at2"/>
<gene>
    <name evidence="11" type="ORF">EV383_5585</name>
</gene>
<proteinExistence type="inferred from homology"/>
<feature type="active site" description="Charge relay system" evidence="5 6">
    <location>
        <position position="254"/>
    </location>
</feature>
<dbReference type="PROSITE" id="PS00136">
    <property type="entry name" value="SUBTILASE_ASP"/>
    <property type="match status" value="1"/>
</dbReference>
<evidence type="ECO:0000259" key="10">
    <source>
        <dbReference type="Pfam" id="PF00082"/>
    </source>
</evidence>
<dbReference type="PRINTS" id="PR00723">
    <property type="entry name" value="SUBTILISIN"/>
</dbReference>
<evidence type="ECO:0000256" key="2">
    <source>
        <dbReference type="ARBA" id="ARBA00022670"/>
    </source>
</evidence>
<feature type="chain" id="PRO_5039620559" evidence="9">
    <location>
        <begin position="29"/>
        <end position="597"/>
    </location>
</feature>
<dbReference type="PANTHER" id="PTHR43806">
    <property type="entry name" value="PEPTIDASE S8"/>
    <property type="match status" value="1"/>
</dbReference>
<evidence type="ECO:0000256" key="5">
    <source>
        <dbReference type="PIRSR" id="PIRSR615500-1"/>
    </source>
</evidence>
<evidence type="ECO:0000313" key="12">
    <source>
        <dbReference type="Proteomes" id="UP000291591"/>
    </source>
</evidence>
<feature type="active site" description="Charge relay system" evidence="5 6">
    <location>
        <position position="506"/>
    </location>
</feature>
<dbReference type="InterPro" id="IPR050131">
    <property type="entry name" value="Peptidase_S8_subtilisin-like"/>
</dbReference>
<dbReference type="InterPro" id="IPR000209">
    <property type="entry name" value="Peptidase_S8/S53_dom"/>
</dbReference>
<dbReference type="GO" id="GO:0006508">
    <property type="term" value="P:proteolysis"/>
    <property type="evidence" value="ECO:0007669"/>
    <property type="project" value="UniProtKB-KW"/>
</dbReference>
<comment type="caution">
    <text evidence="11">The sequence shown here is derived from an EMBL/GenBank/DDBJ whole genome shotgun (WGS) entry which is preliminary data.</text>
</comment>
<keyword evidence="12" id="KW-1185">Reference proteome</keyword>
<dbReference type="InterPro" id="IPR015500">
    <property type="entry name" value="Peptidase_S8_subtilisin-rel"/>
</dbReference>
<dbReference type="Pfam" id="PF00082">
    <property type="entry name" value="Peptidase_S8"/>
    <property type="match status" value="1"/>
</dbReference>
<feature type="region of interest" description="Disordered" evidence="8">
    <location>
        <begin position="107"/>
        <end position="168"/>
    </location>
</feature>
<evidence type="ECO:0000256" key="4">
    <source>
        <dbReference type="ARBA" id="ARBA00022825"/>
    </source>
</evidence>
<evidence type="ECO:0000256" key="9">
    <source>
        <dbReference type="SAM" id="SignalP"/>
    </source>
</evidence>
<dbReference type="InterPro" id="IPR023827">
    <property type="entry name" value="Peptidase_S8_Asp-AS"/>
</dbReference>
<keyword evidence="4 6" id="KW-0720">Serine protease</keyword>
<dbReference type="GO" id="GO:0004252">
    <property type="term" value="F:serine-type endopeptidase activity"/>
    <property type="evidence" value="ECO:0007669"/>
    <property type="project" value="UniProtKB-UniRule"/>
</dbReference>
<dbReference type="SUPFAM" id="SSF52743">
    <property type="entry name" value="Subtilisin-like"/>
    <property type="match status" value="1"/>
</dbReference>
<evidence type="ECO:0000313" key="11">
    <source>
        <dbReference type="EMBL" id="RZT88641.1"/>
    </source>
</evidence>
<dbReference type="InterPro" id="IPR036852">
    <property type="entry name" value="Peptidase_S8/S53_dom_sf"/>
</dbReference>
<evidence type="ECO:0000256" key="3">
    <source>
        <dbReference type="ARBA" id="ARBA00022801"/>
    </source>
</evidence>
<feature type="signal peptide" evidence="9">
    <location>
        <begin position="1"/>
        <end position="28"/>
    </location>
</feature>
<feature type="domain" description="Peptidase S8/S53" evidence="10">
    <location>
        <begin position="191"/>
        <end position="554"/>
    </location>
</feature>
<dbReference type="PROSITE" id="PS51892">
    <property type="entry name" value="SUBTILASE"/>
    <property type="match status" value="1"/>
</dbReference>
<feature type="active site" description="Charge relay system" evidence="5 6">
    <location>
        <position position="199"/>
    </location>
</feature>
<keyword evidence="3 6" id="KW-0378">Hydrolase</keyword>
<evidence type="ECO:0000256" key="7">
    <source>
        <dbReference type="RuleBase" id="RU003355"/>
    </source>
</evidence>
<evidence type="ECO:0000256" key="6">
    <source>
        <dbReference type="PROSITE-ProRule" id="PRU01240"/>
    </source>
</evidence>
<evidence type="ECO:0000256" key="8">
    <source>
        <dbReference type="SAM" id="MobiDB-lite"/>
    </source>
</evidence>
<comment type="similarity">
    <text evidence="1 6 7">Belongs to the peptidase S8 family.</text>
</comment>
<name>A0A4Q7V507_PSEST</name>
<dbReference type="InterPro" id="IPR022398">
    <property type="entry name" value="Peptidase_S8_His-AS"/>
</dbReference>
<dbReference type="InterPro" id="IPR023828">
    <property type="entry name" value="Peptidase_S8_Ser-AS"/>
</dbReference>
<keyword evidence="2 6" id="KW-0645">Protease</keyword>
<dbReference type="PROSITE" id="PS00138">
    <property type="entry name" value="SUBTILASE_SER"/>
    <property type="match status" value="1"/>
</dbReference>
<reference evidence="11 12" key="1">
    <citation type="submission" date="2019-02" db="EMBL/GenBank/DDBJ databases">
        <title>Sequencing the genomes of 1000 actinobacteria strains.</title>
        <authorList>
            <person name="Klenk H.-P."/>
        </authorList>
    </citation>
    <scope>NUCLEOTIDE SEQUENCE [LARGE SCALE GENOMIC DNA]</scope>
    <source>
        <strain evidence="11 12">DSM 45779</strain>
    </source>
</reference>
<evidence type="ECO:0000256" key="1">
    <source>
        <dbReference type="ARBA" id="ARBA00011073"/>
    </source>
</evidence>
<sequence>MRRNRVTEPRGRALVVVAATALTAVVFAAPAAVAQPEPAGAEEYTVLLREGAGEAAGRDAVRAAGGTVVRSNPAVGALVVTAPAEGFAEAVGTRPGVLGATRARSIGAVAADPERPGRGRPAQAGPPPQRDTVEQEYRTRQGPGGLPPLQSVEPRLRPTDPGARLDPLDASRYGMAMVRAGAARAVEDGDRRVLVGVIDSGIDASHPDLAGQVDLGLSRNFARDIPTDPTGAPSDGPCEVASCLDPVDRDDNGHGTHVAGIVAAAANGIGSSGVAPGVRLVNLRGGQDSGLLFLQPVVDALTYGADAGVDVVNMSFAVDPWLFNCRANPADSPQAQAEQRTTIEAMQRALRYAHGKGVTLVGSLGNNHEDLGNPRTDVLSPSYPANSAYPRPIDNRSCLDLPVEGPHVIGVSAVGPSGTKSDYSNHGTEQISLAAPGGWLRDGFGTPSYQANENQILSTFPRAVLQAVGDVAADGTVTAQGAGFGVQRACDASGNCGYYAYLQGTSMAAPHVSGVAALVVSRFGKPTRGGGFGMNPAAVERTVLATAADKACPGPVQSYAREGRDAEYDAPCTGTARFNSLYGDGIVDAYAAVTARG</sequence>
<dbReference type="Gene3D" id="3.40.50.200">
    <property type="entry name" value="Peptidase S8/S53 domain"/>
    <property type="match status" value="1"/>
</dbReference>
<protein>
    <submittedName>
        <fullName evidence="11">Subtilase family protein</fullName>
    </submittedName>
</protein>